<dbReference type="PANTHER" id="PTHR43777">
    <property type="entry name" value="MOLYBDENUM COFACTOR CYTIDYLYLTRANSFERASE"/>
    <property type="match status" value="1"/>
</dbReference>
<dbReference type="SUPFAM" id="SSF53448">
    <property type="entry name" value="Nucleotide-diphospho-sugar transferases"/>
    <property type="match status" value="1"/>
</dbReference>
<dbReference type="InterPro" id="IPR029044">
    <property type="entry name" value="Nucleotide-diphossugar_trans"/>
</dbReference>
<dbReference type="InterPro" id="IPR025877">
    <property type="entry name" value="MobA-like_NTP_Trfase"/>
</dbReference>
<feature type="domain" description="MobA-like NTP transferase" evidence="2">
    <location>
        <begin position="11"/>
        <end position="178"/>
    </location>
</feature>
<dbReference type="GO" id="GO:0016779">
    <property type="term" value="F:nucleotidyltransferase activity"/>
    <property type="evidence" value="ECO:0007669"/>
    <property type="project" value="UniProtKB-KW"/>
</dbReference>
<evidence type="ECO:0000256" key="1">
    <source>
        <dbReference type="SAM" id="Phobius"/>
    </source>
</evidence>
<keyword evidence="3" id="KW-0808">Transferase</keyword>
<dbReference type="STRING" id="1503961.SAMN05421736_101603"/>
<dbReference type="Proteomes" id="UP000198935">
    <property type="component" value="Unassembled WGS sequence"/>
</dbReference>
<gene>
    <name evidence="3" type="ORF">SAMN05421736_101603</name>
</gene>
<protein>
    <submittedName>
        <fullName evidence="3">Molybdenum cofactor cytidylyltransferase</fullName>
    </submittedName>
</protein>
<dbReference type="PANTHER" id="PTHR43777:SF1">
    <property type="entry name" value="MOLYBDENUM COFACTOR CYTIDYLYLTRANSFERASE"/>
    <property type="match status" value="1"/>
</dbReference>
<organism evidence="3 4">
    <name type="scientific">Evansella caseinilytica</name>
    <dbReference type="NCBI Taxonomy" id="1503961"/>
    <lineage>
        <taxon>Bacteria</taxon>
        <taxon>Bacillati</taxon>
        <taxon>Bacillota</taxon>
        <taxon>Bacilli</taxon>
        <taxon>Bacillales</taxon>
        <taxon>Bacillaceae</taxon>
        <taxon>Evansella</taxon>
    </lineage>
</organism>
<keyword evidence="1" id="KW-0472">Membrane</keyword>
<evidence type="ECO:0000259" key="2">
    <source>
        <dbReference type="Pfam" id="PF12804"/>
    </source>
</evidence>
<feature type="transmembrane region" description="Helical" evidence="1">
    <location>
        <begin position="36"/>
        <end position="56"/>
    </location>
</feature>
<reference evidence="4" key="1">
    <citation type="submission" date="2016-10" db="EMBL/GenBank/DDBJ databases">
        <authorList>
            <person name="Varghese N."/>
            <person name="Submissions S."/>
        </authorList>
    </citation>
    <scope>NUCLEOTIDE SEQUENCE [LARGE SCALE GENOMIC DNA]</scope>
    <source>
        <strain evidence="4">SP</strain>
    </source>
</reference>
<dbReference type="AlphaFoldDB" id="A0A1H3HUQ1"/>
<keyword evidence="3" id="KW-0548">Nucleotidyltransferase</keyword>
<dbReference type="Gene3D" id="3.90.550.10">
    <property type="entry name" value="Spore Coat Polysaccharide Biosynthesis Protein SpsA, Chain A"/>
    <property type="match status" value="1"/>
</dbReference>
<name>A0A1H3HUQ1_9BACI</name>
<dbReference type="Pfam" id="PF12804">
    <property type="entry name" value="NTP_transf_3"/>
    <property type="match status" value="1"/>
</dbReference>
<dbReference type="EMBL" id="FNPI01000001">
    <property type="protein sequence ID" value="SDY18528.1"/>
    <property type="molecule type" value="Genomic_DNA"/>
</dbReference>
<accession>A0A1H3HUQ1</accession>
<proteinExistence type="predicted"/>
<keyword evidence="1" id="KW-1133">Transmembrane helix</keyword>
<evidence type="ECO:0000313" key="3">
    <source>
        <dbReference type="EMBL" id="SDY18528.1"/>
    </source>
</evidence>
<keyword evidence="4" id="KW-1185">Reference proteome</keyword>
<evidence type="ECO:0000313" key="4">
    <source>
        <dbReference type="Proteomes" id="UP000198935"/>
    </source>
</evidence>
<dbReference type="CDD" id="cd04182">
    <property type="entry name" value="GT_2_like_f"/>
    <property type="match status" value="1"/>
</dbReference>
<sequence length="216" mass="24297">MTRLEQEPVCAVILAAGTSSRMGREKQLLPLKGRYLLEWVIATALIFPFEAVFVITGHQSEKIREKIGINASRLKWIKNARYERGQSASFHVGWRAVMDTGCKGAMFFLGDQPFLTEETIRFVFRTGQRRQQQETAPFAIRPVYHGCPGHPVFFGNISGLEVTTVTGDQGGRSLLRELPQQHLLPVSDPFITFDIDTEADYQQAQQIAAALEKSTR</sequence>
<keyword evidence="1" id="KW-0812">Transmembrane</keyword>